<keyword evidence="2" id="KW-1185">Reference proteome</keyword>
<dbReference type="EMBL" id="CAXAMM010041807">
    <property type="protein sequence ID" value="CAK9101317.1"/>
    <property type="molecule type" value="Genomic_DNA"/>
</dbReference>
<comment type="caution">
    <text evidence="1">The sequence shown here is derived from an EMBL/GenBank/DDBJ whole genome shotgun (WGS) entry which is preliminary data.</text>
</comment>
<organism evidence="1 2">
    <name type="scientific">Durusdinium trenchii</name>
    <dbReference type="NCBI Taxonomy" id="1381693"/>
    <lineage>
        <taxon>Eukaryota</taxon>
        <taxon>Sar</taxon>
        <taxon>Alveolata</taxon>
        <taxon>Dinophyceae</taxon>
        <taxon>Suessiales</taxon>
        <taxon>Symbiodiniaceae</taxon>
        <taxon>Durusdinium</taxon>
    </lineage>
</organism>
<sequence length="182" mass="20108">LGQPNMVHIATLLMGDASRSAWNMALARFPRHEEMVTKRMSGPVARNCALVAMKKAWSWSLQLLEAVTPDVVSFNSAMESCGPLGGQWDFALLLLEAGRHVVWDVERREAGHWAEVKAHRRSIRHAAQTEFAYTGELLVHLAGSLTVAGACQRCGQWRQALLALHQATEGQEDARLAGMLVR</sequence>
<dbReference type="Proteomes" id="UP001642464">
    <property type="component" value="Unassembled WGS sequence"/>
</dbReference>
<evidence type="ECO:0000313" key="1">
    <source>
        <dbReference type="EMBL" id="CAK9101317.1"/>
    </source>
</evidence>
<evidence type="ECO:0000313" key="2">
    <source>
        <dbReference type="Proteomes" id="UP001642464"/>
    </source>
</evidence>
<name>A0ABP0RQ36_9DINO</name>
<protein>
    <submittedName>
        <fullName evidence="1">Uncharacterized protein</fullName>
    </submittedName>
</protein>
<gene>
    <name evidence="1" type="ORF">SCF082_LOCUS47383</name>
</gene>
<proteinExistence type="predicted"/>
<feature type="non-terminal residue" evidence="1">
    <location>
        <position position="1"/>
    </location>
</feature>
<reference evidence="1 2" key="1">
    <citation type="submission" date="2024-02" db="EMBL/GenBank/DDBJ databases">
        <authorList>
            <person name="Chen Y."/>
            <person name="Shah S."/>
            <person name="Dougan E. K."/>
            <person name="Thang M."/>
            <person name="Chan C."/>
        </authorList>
    </citation>
    <scope>NUCLEOTIDE SEQUENCE [LARGE SCALE GENOMIC DNA]</scope>
</reference>
<accession>A0ABP0RQ36</accession>